<evidence type="ECO:0000313" key="4">
    <source>
        <dbReference type="Proteomes" id="UP000715651"/>
    </source>
</evidence>
<keyword evidence="2" id="KW-0472">Membrane</keyword>
<feature type="transmembrane region" description="Helical" evidence="2">
    <location>
        <begin position="52"/>
        <end position="70"/>
    </location>
</feature>
<name>A0A921KA61_9BIFI</name>
<dbReference type="InterPro" id="IPR021517">
    <property type="entry name" value="DUF3180"/>
</dbReference>
<sequence length="198" mass="21657">MTSRLLKKENKVKIRRTAWYVMALAGVAGLIVGALFALFTQNLPVTLLGANWLVPALLILVGIVVGVFGWQVHRYVKGDLPSLDPQRAFMTLAFGKALEIVGPALMGWYVGQLLVIAVHPDSPWAQHTMVECGVAALASLVDLIVGIVVEHWCELPPIDGPENPTVKANQKRSVADAMQKKEEQVKKKSCHFPSSRNN</sequence>
<feature type="transmembrane region" description="Helical" evidence="2">
    <location>
        <begin position="20"/>
        <end position="40"/>
    </location>
</feature>
<dbReference type="Pfam" id="PF11377">
    <property type="entry name" value="DUF3180"/>
    <property type="match status" value="1"/>
</dbReference>
<protein>
    <submittedName>
        <fullName evidence="3">DUF3180 domain-containing protein</fullName>
    </submittedName>
</protein>
<keyword evidence="2" id="KW-1133">Transmembrane helix</keyword>
<evidence type="ECO:0000256" key="1">
    <source>
        <dbReference type="SAM" id="MobiDB-lite"/>
    </source>
</evidence>
<keyword evidence="2" id="KW-0812">Transmembrane</keyword>
<evidence type="ECO:0000313" key="3">
    <source>
        <dbReference type="EMBL" id="HJF17690.1"/>
    </source>
</evidence>
<organism evidence="3 4">
    <name type="scientific">Aeriscardovia aeriphila</name>
    <dbReference type="NCBI Taxonomy" id="218139"/>
    <lineage>
        <taxon>Bacteria</taxon>
        <taxon>Bacillati</taxon>
        <taxon>Actinomycetota</taxon>
        <taxon>Actinomycetes</taxon>
        <taxon>Bifidobacteriales</taxon>
        <taxon>Bifidobacteriaceae</taxon>
        <taxon>Aeriscardovia</taxon>
    </lineage>
</organism>
<gene>
    <name evidence="3" type="ORF">K8U78_00700</name>
</gene>
<proteinExistence type="predicted"/>
<dbReference type="AlphaFoldDB" id="A0A921KA61"/>
<reference evidence="3" key="2">
    <citation type="submission" date="2021-09" db="EMBL/GenBank/DDBJ databases">
        <authorList>
            <person name="Gilroy R."/>
        </authorList>
    </citation>
    <scope>NUCLEOTIDE SEQUENCE</scope>
    <source>
        <strain evidence="3">578</strain>
    </source>
</reference>
<dbReference type="EMBL" id="DYWK01000002">
    <property type="protein sequence ID" value="HJF17690.1"/>
    <property type="molecule type" value="Genomic_DNA"/>
</dbReference>
<comment type="caution">
    <text evidence="3">The sequence shown here is derived from an EMBL/GenBank/DDBJ whole genome shotgun (WGS) entry which is preliminary data.</text>
</comment>
<dbReference type="Proteomes" id="UP000715651">
    <property type="component" value="Unassembled WGS sequence"/>
</dbReference>
<accession>A0A921KA61</accession>
<feature type="region of interest" description="Disordered" evidence="1">
    <location>
        <begin position="160"/>
        <end position="198"/>
    </location>
</feature>
<evidence type="ECO:0000256" key="2">
    <source>
        <dbReference type="SAM" id="Phobius"/>
    </source>
</evidence>
<reference evidence="3" key="1">
    <citation type="journal article" date="2021" name="PeerJ">
        <title>Extensive microbial diversity within the chicken gut microbiome revealed by metagenomics and culture.</title>
        <authorList>
            <person name="Gilroy R."/>
            <person name="Ravi A."/>
            <person name="Getino M."/>
            <person name="Pursley I."/>
            <person name="Horton D.L."/>
            <person name="Alikhan N.F."/>
            <person name="Baker D."/>
            <person name="Gharbi K."/>
            <person name="Hall N."/>
            <person name="Watson M."/>
            <person name="Adriaenssens E.M."/>
            <person name="Foster-Nyarko E."/>
            <person name="Jarju S."/>
            <person name="Secka A."/>
            <person name="Antonio M."/>
            <person name="Oren A."/>
            <person name="Chaudhuri R.R."/>
            <person name="La Ragione R."/>
            <person name="Hildebrand F."/>
            <person name="Pallen M.J."/>
        </authorList>
    </citation>
    <scope>NUCLEOTIDE SEQUENCE</scope>
    <source>
        <strain evidence="3">578</strain>
    </source>
</reference>